<evidence type="ECO:0000256" key="1">
    <source>
        <dbReference type="SAM" id="MobiDB-lite"/>
    </source>
</evidence>
<evidence type="ECO:0008006" key="4">
    <source>
        <dbReference type="Google" id="ProtNLM"/>
    </source>
</evidence>
<feature type="region of interest" description="Disordered" evidence="1">
    <location>
        <begin position="511"/>
        <end position="531"/>
    </location>
</feature>
<feature type="compositionally biased region" description="Polar residues" evidence="1">
    <location>
        <begin position="122"/>
        <end position="134"/>
    </location>
</feature>
<dbReference type="OrthoDB" id="1939710at2759"/>
<accession>A0A8T2QZS0</accession>
<feature type="region of interest" description="Disordered" evidence="1">
    <location>
        <begin position="205"/>
        <end position="240"/>
    </location>
</feature>
<dbReference type="PANTHER" id="PTHR31390">
    <property type="entry name" value="EXPRESSED PROTEIN"/>
    <property type="match status" value="1"/>
</dbReference>
<evidence type="ECO:0000313" key="3">
    <source>
        <dbReference type="Proteomes" id="UP000825935"/>
    </source>
</evidence>
<feature type="compositionally biased region" description="Low complexity" evidence="1">
    <location>
        <begin position="89"/>
        <end position="106"/>
    </location>
</feature>
<dbReference type="EMBL" id="CM035435">
    <property type="protein sequence ID" value="KAH7289609.1"/>
    <property type="molecule type" value="Genomic_DNA"/>
</dbReference>
<dbReference type="PANTHER" id="PTHR31390:SF2">
    <property type="entry name" value="EXPRESSED PROTEIN"/>
    <property type="match status" value="1"/>
</dbReference>
<evidence type="ECO:0000313" key="2">
    <source>
        <dbReference type="EMBL" id="KAH7289609.1"/>
    </source>
</evidence>
<keyword evidence="3" id="KW-1185">Reference proteome</keyword>
<dbReference type="Proteomes" id="UP000825935">
    <property type="component" value="Chromosome 30"/>
</dbReference>
<feature type="region of interest" description="Disordered" evidence="1">
    <location>
        <begin position="84"/>
        <end position="143"/>
    </location>
</feature>
<proteinExistence type="predicted"/>
<protein>
    <recommendedName>
        <fullName evidence="4">DUF3527 domain protein</fullName>
    </recommendedName>
</protein>
<feature type="compositionally biased region" description="Low complexity" evidence="1">
    <location>
        <begin position="214"/>
        <end position="224"/>
    </location>
</feature>
<comment type="caution">
    <text evidence="2">The sequence shown here is derived from an EMBL/GenBank/DDBJ whole genome shotgun (WGS) entry which is preliminary data.</text>
</comment>
<reference evidence="2" key="1">
    <citation type="submission" date="2021-08" db="EMBL/GenBank/DDBJ databases">
        <title>WGS assembly of Ceratopteris richardii.</title>
        <authorList>
            <person name="Marchant D.B."/>
            <person name="Chen G."/>
            <person name="Jenkins J."/>
            <person name="Shu S."/>
            <person name="Leebens-Mack J."/>
            <person name="Grimwood J."/>
            <person name="Schmutz J."/>
            <person name="Soltis P."/>
            <person name="Soltis D."/>
            <person name="Chen Z.-H."/>
        </authorList>
    </citation>
    <scope>NUCLEOTIDE SEQUENCE</scope>
    <source>
        <strain evidence="2">Whitten #5841</strain>
        <tissue evidence="2">Leaf</tissue>
    </source>
</reference>
<organism evidence="2 3">
    <name type="scientific">Ceratopteris richardii</name>
    <name type="common">Triangle waterfern</name>
    <dbReference type="NCBI Taxonomy" id="49495"/>
    <lineage>
        <taxon>Eukaryota</taxon>
        <taxon>Viridiplantae</taxon>
        <taxon>Streptophyta</taxon>
        <taxon>Embryophyta</taxon>
        <taxon>Tracheophyta</taxon>
        <taxon>Polypodiopsida</taxon>
        <taxon>Polypodiidae</taxon>
        <taxon>Polypodiales</taxon>
        <taxon>Pteridineae</taxon>
        <taxon>Pteridaceae</taxon>
        <taxon>Parkerioideae</taxon>
        <taxon>Ceratopteris</taxon>
    </lineage>
</organism>
<dbReference type="Pfam" id="PF12043">
    <property type="entry name" value="DUF3527"/>
    <property type="match status" value="2"/>
</dbReference>
<name>A0A8T2QZS0_CERRI</name>
<dbReference type="AlphaFoldDB" id="A0A8T2QZS0"/>
<gene>
    <name evidence="2" type="ORF">KP509_30G011600</name>
</gene>
<dbReference type="InterPro" id="IPR021916">
    <property type="entry name" value="DUF3527"/>
</dbReference>
<sequence length="1154" mass="128377">MPTLRVELLKSRDEDDHRNVVFDKRTMHSNRWGYAAHVSSMSKRTPGVEGKQVMERVRMGKVLRISQKLSMSGVNRSLPASCKVQSYHSPSESDSFSIRSSSSSCKSEADSIKKPSPPTLTEKATPTTMHTNLGSFLGRTRDTDHRLTYPRDLRVATSGELDRGDALQNAYLELRFAEDKMYCELQEADEKQSIYLDSVNSLRDLSSEKHDRSSTGASRRGTSGPLASAMAKPSENARQRKDTYNVPFLRAHEVRQSKIIKELPVANQRNLHQTIDDSPWSAVDSANLDLLLAGSPLKNLLNSGYAERKVPHKSTLSSRFNQTNNFDEDLSIQLSCKEIQMTKPSGTFTSMDPSARRGAIFSQRKPVPVKPSLEQYAFGAEFLSNNRHEQSDFTTESSASFFYHMHSDDLQLGRLDREHIAKKALAQEIKRGKTPPEKFPVSPLSLSDAGTQNACKDGYGIECLSDIALHAPYSNRALQTHPCKYHREWRSKSIGAKASLKSAVRNLESALGGARSVSLPKSRPGTEKKPSESFSFIDRVFVSPARSRHKLTDALSNSHQRTGSPQDLACSAMEKRGHVGSRRYTQESADKNYGLSPRNLPMLNTQTSLKTEFSESKAYSATMTLPQTSSVREVTALKEPSSHTRFLSPPSNCLSNGRVFPAPCVQQGFLQRFESGGNTCYTLCLKDSEEMLYAKASTSAHDSDKEDCECIYTFQSAKGKGRGKGSHGWKSWLKKEGKLISDRSGRMKVSTEFCSEVSSTGRRVQFLVSEFVLYNEQNHDPARSQSLRFLPISNSRRDSYMSDATPPSARSAYEFSQSAALLRKPLTSTPHSPSIRRMSSRWANVSHQPWQYGPFKNRKPVHQSSCSIDAWSDTDFGVPEVQQGEFCSTLSSELLAIVVKVPMEVIYESNGIFKTASCRRSLKFTDDNQDSKVSGMYGKDESMHAGTLNSATLVDDKQGSVHASGICPPSLGCVTMLLPKDQHGIPKDGLHGPKSLIDRWRQGGQCDCGGWDLGCPISVFSNQRRFEIHEETSNHRNMQNFPDKQPFRLYSEAKTQNVLLSVSLVQEGYFILKFQDSLEPLKAFATAVAILHSKELSLSTTREEVPAVMSNDQQCSDTCMASGSDDNPACLQDKIDIHSWYPSNVHSLSPYGRA</sequence>